<evidence type="ECO:0000256" key="2">
    <source>
        <dbReference type="ARBA" id="ARBA00022763"/>
    </source>
</evidence>
<comment type="cofactor">
    <cofactor evidence="6">
        <name>Mg(2+)</name>
        <dbReference type="ChEBI" id="CHEBI:18420"/>
    </cofactor>
    <text evidence="6">Binds 2 magnesium ions per subunit. They probably participate in the reaction catalyzed by the enzyme. May bind an additional third magnesium ion after substrate binding.</text>
</comment>
<comment type="similarity">
    <text evidence="6">Belongs to the XPG/RAD2 endonuclease family. EXO1 subfamily.</text>
</comment>
<dbReference type="InterPro" id="IPR006084">
    <property type="entry name" value="XPG/Rad2"/>
</dbReference>
<dbReference type="InterPro" id="IPR006086">
    <property type="entry name" value="XPG-I_dom"/>
</dbReference>
<dbReference type="EC" id="3.1.-.-" evidence="6"/>
<organism evidence="8 9">
    <name type="scientific">Emiliania huxleyi (strain CCMP1516)</name>
    <dbReference type="NCBI Taxonomy" id="280463"/>
    <lineage>
        <taxon>Eukaryota</taxon>
        <taxon>Haptista</taxon>
        <taxon>Haptophyta</taxon>
        <taxon>Prymnesiophyceae</taxon>
        <taxon>Isochrysidales</taxon>
        <taxon>Noelaerhabdaceae</taxon>
        <taxon>Emiliania</taxon>
    </lineage>
</organism>
<dbReference type="AlphaFoldDB" id="A0A0D3KLE4"/>
<keyword evidence="9" id="KW-1185">Reference proteome</keyword>
<keyword evidence="4 6" id="KW-0238">DNA-binding</keyword>
<keyword evidence="6" id="KW-0378">Hydrolase</keyword>
<proteinExistence type="inferred from homology"/>
<evidence type="ECO:0000256" key="6">
    <source>
        <dbReference type="RuleBase" id="RU910737"/>
    </source>
</evidence>
<evidence type="ECO:0000256" key="5">
    <source>
        <dbReference type="ARBA" id="ARBA00023204"/>
    </source>
</evidence>
<reference evidence="9" key="1">
    <citation type="journal article" date="2013" name="Nature">
        <title>Pan genome of the phytoplankton Emiliania underpins its global distribution.</title>
        <authorList>
            <person name="Read B.A."/>
            <person name="Kegel J."/>
            <person name="Klute M.J."/>
            <person name="Kuo A."/>
            <person name="Lefebvre S.C."/>
            <person name="Maumus F."/>
            <person name="Mayer C."/>
            <person name="Miller J."/>
            <person name="Monier A."/>
            <person name="Salamov A."/>
            <person name="Young J."/>
            <person name="Aguilar M."/>
            <person name="Claverie J.M."/>
            <person name="Frickenhaus S."/>
            <person name="Gonzalez K."/>
            <person name="Herman E.K."/>
            <person name="Lin Y.C."/>
            <person name="Napier J."/>
            <person name="Ogata H."/>
            <person name="Sarno A.F."/>
            <person name="Shmutz J."/>
            <person name="Schroeder D."/>
            <person name="de Vargas C."/>
            <person name="Verret F."/>
            <person name="von Dassow P."/>
            <person name="Valentin K."/>
            <person name="Van de Peer Y."/>
            <person name="Wheeler G."/>
            <person name="Dacks J.B."/>
            <person name="Delwiche C.F."/>
            <person name="Dyhrman S.T."/>
            <person name="Glockner G."/>
            <person name="John U."/>
            <person name="Richards T."/>
            <person name="Worden A.Z."/>
            <person name="Zhang X."/>
            <person name="Grigoriev I.V."/>
            <person name="Allen A.E."/>
            <person name="Bidle K."/>
            <person name="Borodovsky M."/>
            <person name="Bowler C."/>
            <person name="Brownlee C."/>
            <person name="Cock J.M."/>
            <person name="Elias M."/>
            <person name="Gladyshev V.N."/>
            <person name="Groth M."/>
            <person name="Guda C."/>
            <person name="Hadaegh A."/>
            <person name="Iglesias-Rodriguez M.D."/>
            <person name="Jenkins J."/>
            <person name="Jones B.M."/>
            <person name="Lawson T."/>
            <person name="Leese F."/>
            <person name="Lindquist E."/>
            <person name="Lobanov A."/>
            <person name="Lomsadze A."/>
            <person name="Malik S.B."/>
            <person name="Marsh M.E."/>
            <person name="Mackinder L."/>
            <person name="Mock T."/>
            <person name="Mueller-Roeber B."/>
            <person name="Pagarete A."/>
            <person name="Parker M."/>
            <person name="Probert I."/>
            <person name="Quesneville H."/>
            <person name="Raines C."/>
            <person name="Rensing S.A."/>
            <person name="Riano-Pachon D.M."/>
            <person name="Richier S."/>
            <person name="Rokitta S."/>
            <person name="Shiraiwa Y."/>
            <person name="Soanes D.M."/>
            <person name="van der Giezen M."/>
            <person name="Wahlund T.M."/>
            <person name="Williams B."/>
            <person name="Wilson W."/>
            <person name="Wolfe G."/>
            <person name="Wurch L.L."/>
        </authorList>
    </citation>
    <scope>NUCLEOTIDE SEQUENCE</scope>
</reference>
<dbReference type="Pfam" id="PF00752">
    <property type="entry name" value="XPG_N"/>
    <property type="match status" value="1"/>
</dbReference>
<dbReference type="GeneID" id="17281851"/>
<dbReference type="SUPFAM" id="SSF88723">
    <property type="entry name" value="PIN domain-like"/>
    <property type="match status" value="1"/>
</dbReference>
<evidence type="ECO:0000313" key="9">
    <source>
        <dbReference type="Proteomes" id="UP000013827"/>
    </source>
</evidence>
<keyword evidence="6" id="KW-0267">Excision nuclease</keyword>
<dbReference type="FunFam" id="3.40.50.1010:FF:000111">
    <property type="entry name" value="Exonuclease 1"/>
    <property type="match status" value="1"/>
</dbReference>
<keyword evidence="6" id="KW-0460">Magnesium</keyword>
<feature type="domain" description="XPG N-terminal" evidence="7">
    <location>
        <begin position="1"/>
        <end position="99"/>
    </location>
</feature>
<dbReference type="EnsemblProtists" id="EOD36579">
    <property type="protein sequence ID" value="EOD36579"/>
    <property type="gene ID" value="EMIHUDRAFT_58846"/>
</dbReference>
<keyword evidence="2 6" id="KW-0227">DNA damage</keyword>
<keyword evidence="6" id="KW-0479">Metal-binding</keyword>
<keyword evidence="5 6" id="KW-0234">DNA repair</keyword>
<keyword evidence="3 6" id="KW-0269">Exonuclease</keyword>
<evidence type="ECO:0000313" key="8">
    <source>
        <dbReference type="EnsemblProtists" id="EOD36579"/>
    </source>
</evidence>
<dbReference type="Pfam" id="PF00867">
    <property type="entry name" value="XPG_I"/>
    <property type="match status" value="1"/>
</dbReference>
<evidence type="ECO:0000259" key="7">
    <source>
        <dbReference type="SMART" id="SM00485"/>
    </source>
</evidence>
<dbReference type="Proteomes" id="UP000013827">
    <property type="component" value="Unassembled WGS sequence"/>
</dbReference>
<comment type="function">
    <text evidence="6">5'-&gt;3' double-stranded DNA exonuclease which may also possess a cryptic 3'-&gt;5' double-stranded DNA exonuclease activity. Functions in DNA mismatch repair.</text>
</comment>
<dbReference type="GO" id="GO:0003677">
    <property type="term" value="F:DNA binding"/>
    <property type="evidence" value="ECO:0007669"/>
    <property type="project" value="UniProtKB-UniRule"/>
</dbReference>
<dbReference type="InterPro" id="IPR029060">
    <property type="entry name" value="PIN-like_dom_sf"/>
</dbReference>
<dbReference type="InterPro" id="IPR019974">
    <property type="entry name" value="XPG_CS"/>
</dbReference>
<dbReference type="GO" id="GO:0017108">
    <property type="term" value="F:5'-flap endonuclease activity"/>
    <property type="evidence" value="ECO:0007669"/>
    <property type="project" value="TreeGrafter"/>
</dbReference>
<dbReference type="HOGENOM" id="CLU_008978_3_1_1"/>
<dbReference type="GO" id="GO:0046872">
    <property type="term" value="F:metal ion binding"/>
    <property type="evidence" value="ECO:0007669"/>
    <property type="project" value="UniProtKB-UniRule"/>
</dbReference>
<dbReference type="GO" id="GO:0035312">
    <property type="term" value="F:5'-3' DNA exonuclease activity"/>
    <property type="evidence" value="ECO:0007669"/>
    <property type="project" value="UniProtKB-UniRule"/>
</dbReference>
<dbReference type="SMART" id="SM00485">
    <property type="entry name" value="XPGN"/>
    <property type="match status" value="1"/>
</dbReference>
<accession>A0A0D3KLE4</accession>
<dbReference type="KEGG" id="ehx:EMIHUDRAFT_58846"/>
<keyword evidence="6" id="KW-0540">Nuclease</keyword>
<protein>
    <recommendedName>
        <fullName evidence="6">Exonuclease 1</fullName>
        <ecNumber evidence="6">3.1.-.-</ecNumber>
    </recommendedName>
</protein>
<evidence type="ECO:0000256" key="1">
    <source>
        <dbReference type="ARBA" id="ARBA00022759"/>
    </source>
</evidence>
<evidence type="ECO:0000256" key="3">
    <source>
        <dbReference type="ARBA" id="ARBA00022839"/>
    </source>
</evidence>
<dbReference type="PROSITE" id="PS00841">
    <property type="entry name" value="XPG_1"/>
    <property type="match status" value="1"/>
</dbReference>
<keyword evidence="6" id="KW-0539">Nucleus</keyword>
<dbReference type="GO" id="GO:0006281">
    <property type="term" value="P:DNA repair"/>
    <property type="evidence" value="ECO:0007669"/>
    <property type="project" value="UniProtKB-UniRule"/>
</dbReference>
<comment type="subcellular location">
    <subcellularLocation>
        <location evidence="6">Nucleus</location>
    </subcellularLocation>
</comment>
<dbReference type="PANTHER" id="PTHR11081">
    <property type="entry name" value="FLAP ENDONUCLEASE FAMILY MEMBER"/>
    <property type="match status" value="1"/>
</dbReference>
<dbReference type="RefSeq" id="XP_005789008.1">
    <property type="nucleotide sequence ID" value="XM_005788951.1"/>
</dbReference>
<dbReference type="eggNOG" id="KOG2518">
    <property type="taxonomic scope" value="Eukaryota"/>
</dbReference>
<keyword evidence="1" id="KW-0255">Endonuclease</keyword>
<evidence type="ECO:0000256" key="4">
    <source>
        <dbReference type="ARBA" id="ARBA00023125"/>
    </source>
</evidence>
<dbReference type="PaxDb" id="2903-EOD36579"/>
<name>A0A0D3KLE4_EMIH1</name>
<keyword evidence="6" id="KW-0228">DNA excision</keyword>
<dbReference type="PRINTS" id="PR00853">
    <property type="entry name" value="XPGRADSUPER"/>
</dbReference>
<dbReference type="InterPro" id="IPR006085">
    <property type="entry name" value="XPG_DNA_repair_N"/>
</dbReference>
<dbReference type="GO" id="GO:0005634">
    <property type="term" value="C:nucleus"/>
    <property type="evidence" value="ECO:0007669"/>
    <property type="project" value="UniProtKB-SubCell"/>
</dbReference>
<reference evidence="8" key="2">
    <citation type="submission" date="2024-10" db="UniProtKB">
        <authorList>
            <consortium name="EnsemblProtists"/>
        </authorList>
    </citation>
    <scope>IDENTIFICATION</scope>
</reference>
<dbReference type="PANTHER" id="PTHR11081:SF8">
    <property type="entry name" value="EXONUCLEASE 1"/>
    <property type="match status" value="1"/>
</dbReference>
<sequence>MGVQGLLTQVRSCVQRVSLSDFSERTLAVDASGWLHRGALVCAHELLLGEPTDQYLAYPLRMIDLFERHGVTPLLVFDGASLPAKAAVHRARSGVRAAARARAAAAAIEADAEAARRKTVVVTAEMARTLIEVLRARGHAFVVAPYEADAQCAFLVREGHAHAAV</sequence>
<dbReference type="Gene3D" id="3.40.50.1010">
    <property type="entry name" value="5'-nuclease"/>
    <property type="match status" value="1"/>
</dbReference>
<dbReference type="STRING" id="2903.R1FSW1"/>